<keyword evidence="2" id="KW-1133">Transmembrane helix</keyword>
<keyword evidence="4" id="KW-1185">Reference proteome</keyword>
<feature type="transmembrane region" description="Helical" evidence="2">
    <location>
        <begin position="195"/>
        <end position="213"/>
    </location>
</feature>
<evidence type="ECO:0000313" key="4">
    <source>
        <dbReference type="Proteomes" id="UP001189429"/>
    </source>
</evidence>
<evidence type="ECO:0000256" key="2">
    <source>
        <dbReference type="SAM" id="Phobius"/>
    </source>
</evidence>
<feature type="region of interest" description="Disordered" evidence="1">
    <location>
        <begin position="1"/>
        <end position="26"/>
    </location>
</feature>
<evidence type="ECO:0008006" key="5">
    <source>
        <dbReference type="Google" id="ProtNLM"/>
    </source>
</evidence>
<dbReference type="Proteomes" id="UP001189429">
    <property type="component" value="Unassembled WGS sequence"/>
</dbReference>
<name>A0ABN9UF44_9DINO</name>
<protein>
    <recommendedName>
        <fullName evidence="5">DNA (cytosine-5-)-methyltransferase</fullName>
    </recommendedName>
</protein>
<keyword evidence="2" id="KW-0812">Transmembrane</keyword>
<organism evidence="3 4">
    <name type="scientific">Prorocentrum cordatum</name>
    <dbReference type="NCBI Taxonomy" id="2364126"/>
    <lineage>
        <taxon>Eukaryota</taxon>
        <taxon>Sar</taxon>
        <taxon>Alveolata</taxon>
        <taxon>Dinophyceae</taxon>
        <taxon>Prorocentrales</taxon>
        <taxon>Prorocentraceae</taxon>
        <taxon>Prorocentrum</taxon>
    </lineage>
</organism>
<proteinExistence type="predicted"/>
<sequence length="413" mass="45344">MGKSVARGTRQQQLSKKAGKLKKERASRAREAASKVDACDRFPWMSVLEKIAVRPGTVLLYQRTLRLFLDFCRVAKVSWVDAPGLDDVVVEYLNSMYMEGHGADEASRLLAALGYVFPELYKKTRALLPRATRCAVSWCRRTPAQSRLPLPRLAALAIAGGMIMLGLPRMAIMVAVSHVCYLRPIEAMALLGKSIVAAVPVAGAGYTMMGLVLHETSLGIPGKTGAFDDAVTIDEQWLWEPLLGLKQASLPDGSLWGFSSELYRDVFIAVAEGLGLGPFDPHPYQLRHGGASEDLAARKRTPEQVMRRGRWTTVASLKRYGKETKLLRVINQICPSVFNFGSAVHQSFAEAIKFGVGNRKATTNRRVIFLELFAGNGGIGKFLKSQGFAVLSLDVKNHAFQDHLCPAFQAVIK</sequence>
<dbReference type="EMBL" id="CAUYUJ010015773">
    <property type="protein sequence ID" value="CAK0857973.1"/>
    <property type="molecule type" value="Genomic_DNA"/>
</dbReference>
<reference evidence="3" key="1">
    <citation type="submission" date="2023-10" db="EMBL/GenBank/DDBJ databases">
        <authorList>
            <person name="Chen Y."/>
            <person name="Shah S."/>
            <person name="Dougan E. K."/>
            <person name="Thang M."/>
            <person name="Chan C."/>
        </authorList>
    </citation>
    <scope>NUCLEOTIDE SEQUENCE [LARGE SCALE GENOMIC DNA]</scope>
</reference>
<evidence type="ECO:0000313" key="3">
    <source>
        <dbReference type="EMBL" id="CAK0857973.1"/>
    </source>
</evidence>
<accession>A0ABN9UF44</accession>
<dbReference type="InterPro" id="IPR011010">
    <property type="entry name" value="DNA_brk_join_enz"/>
</dbReference>
<gene>
    <name evidence="3" type="ORF">PCOR1329_LOCUS47905</name>
</gene>
<keyword evidence="2" id="KW-0472">Membrane</keyword>
<comment type="caution">
    <text evidence="3">The sequence shown here is derived from an EMBL/GenBank/DDBJ whole genome shotgun (WGS) entry which is preliminary data.</text>
</comment>
<dbReference type="SUPFAM" id="SSF56349">
    <property type="entry name" value="DNA breaking-rejoining enzymes"/>
    <property type="match status" value="1"/>
</dbReference>
<feature type="non-terminal residue" evidence="3">
    <location>
        <position position="413"/>
    </location>
</feature>
<evidence type="ECO:0000256" key="1">
    <source>
        <dbReference type="SAM" id="MobiDB-lite"/>
    </source>
</evidence>
<feature type="transmembrane region" description="Helical" evidence="2">
    <location>
        <begin position="153"/>
        <end position="175"/>
    </location>
</feature>